<protein>
    <submittedName>
        <fullName evidence="4">Phosphate ABC transporter substrate-binding protein (PhoT family)</fullName>
    </submittedName>
</protein>
<dbReference type="CDD" id="cd13654">
    <property type="entry name" value="PBP2_phosphate_like_2"/>
    <property type="match status" value="1"/>
</dbReference>
<evidence type="ECO:0000259" key="3">
    <source>
        <dbReference type="Pfam" id="PF12849"/>
    </source>
</evidence>
<accession>A0A495V2A8</accession>
<dbReference type="SUPFAM" id="SSF53850">
    <property type="entry name" value="Periplasmic binding protein-like II"/>
    <property type="match status" value="1"/>
</dbReference>
<name>A0A495V2A8_9GAMM</name>
<dbReference type="EMBL" id="RBXL01000001">
    <property type="protein sequence ID" value="RKT43561.1"/>
    <property type="molecule type" value="Genomic_DNA"/>
</dbReference>
<dbReference type="OrthoDB" id="9765713at2"/>
<evidence type="ECO:0000313" key="5">
    <source>
        <dbReference type="Proteomes" id="UP000274556"/>
    </source>
</evidence>
<dbReference type="PANTHER" id="PTHR30570:SF1">
    <property type="entry name" value="PHOSPHATE-BINDING PROTEIN PSTS"/>
    <property type="match status" value="1"/>
</dbReference>
<keyword evidence="5" id="KW-1185">Reference proteome</keyword>
<dbReference type="Gene3D" id="3.40.190.10">
    <property type="entry name" value="Periplasmic binding protein-like II"/>
    <property type="match status" value="2"/>
</dbReference>
<feature type="domain" description="PBP" evidence="3">
    <location>
        <begin position="19"/>
        <end position="307"/>
    </location>
</feature>
<dbReference type="RefSeq" id="WP_120796116.1">
    <property type="nucleotide sequence ID" value="NZ_RBXL01000001.1"/>
</dbReference>
<feature type="signal peptide" evidence="2">
    <location>
        <begin position="1"/>
        <end position="23"/>
    </location>
</feature>
<reference evidence="4 5" key="1">
    <citation type="submission" date="2018-10" db="EMBL/GenBank/DDBJ databases">
        <title>Genomic Encyclopedia of Archaeal and Bacterial Type Strains, Phase II (KMG-II): from individual species to whole genera.</title>
        <authorList>
            <person name="Goeker M."/>
        </authorList>
    </citation>
    <scope>NUCLEOTIDE SEQUENCE [LARGE SCALE GENOMIC DNA]</scope>
    <source>
        <strain evidence="4 5">DSM 235</strain>
    </source>
</reference>
<evidence type="ECO:0000256" key="2">
    <source>
        <dbReference type="SAM" id="SignalP"/>
    </source>
</evidence>
<dbReference type="PANTHER" id="PTHR30570">
    <property type="entry name" value="PERIPLASMIC PHOSPHATE BINDING COMPONENT OF PHOSPHATE ABC TRANSPORTER"/>
    <property type="match status" value="1"/>
</dbReference>
<dbReference type="Proteomes" id="UP000274556">
    <property type="component" value="Unassembled WGS sequence"/>
</dbReference>
<comment type="caution">
    <text evidence="4">The sequence shown here is derived from an EMBL/GenBank/DDBJ whole genome shotgun (WGS) entry which is preliminary data.</text>
</comment>
<feature type="chain" id="PRO_5019752084" evidence="2">
    <location>
        <begin position="24"/>
        <end position="347"/>
    </location>
</feature>
<evidence type="ECO:0000256" key="1">
    <source>
        <dbReference type="ARBA" id="ARBA00022729"/>
    </source>
</evidence>
<dbReference type="InterPro" id="IPR050811">
    <property type="entry name" value="Phosphate_ABC_transporter"/>
</dbReference>
<dbReference type="Pfam" id="PF12849">
    <property type="entry name" value="PBP_like_2"/>
    <property type="match status" value="1"/>
</dbReference>
<gene>
    <name evidence="4" type="ORF">BDD21_0900</name>
</gene>
<keyword evidence="1 2" id="KW-0732">Signal</keyword>
<evidence type="ECO:0000313" key="4">
    <source>
        <dbReference type="EMBL" id="RKT43561.1"/>
    </source>
</evidence>
<dbReference type="InterPro" id="IPR024370">
    <property type="entry name" value="PBP_domain"/>
</dbReference>
<dbReference type="AlphaFoldDB" id="A0A495V2A8"/>
<sequence>MNKTIIATAVTLAVASLSTQAMARDSIWIAGSSTVFPFSTAVAETFGRESSFPTPKVESLGTGGGFKLFCSGVGVDKSDISNASRAIKKSEFEQCQANGVTEITEVKIGYDGIAIANAKSGPALDMSLGELWLALAKDVPNEDGKLVANPYKKWNEINKDLPDVAIEVLGPPPTSGTRDAFVELAMEGGCDSFDSVKALKDSDKDMHKAVCHGIREDGAFIEAGENDNLIVQKLIANPNAVGIFGFSFLDQNTDTLQGAKIAGVDPTFETIGDGSYPVSRSIYFYVKNAHVGTIPGIQEYVAEFTNDKAWGPEGYLADKGLIALPDEMRASVAEQAQALKPMAAPAK</sequence>
<organism evidence="4 5">
    <name type="scientific">Thiocapsa rosea</name>
    <dbReference type="NCBI Taxonomy" id="69360"/>
    <lineage>
        <taxon>Bacteria</taxon>
        <taxon>Pseudomonadati</taxon>
        <taxon>Pseudomonadota</taxon>
        <taxon>Gammaproteobacteria</taxon>
        <taxon>Chromatiales</taxon>
        <taxon>Chromatiaceae</taxon>
        <taxon>Thiocapsa</taxon>
    </lineage>
</organism>
<proteinExistence type="predicted"/>